<organism evidence="11 12">
    <name type="scientific">Intoshia linei</name>
    <dbReference type="NCBI Taxonomy" id="1819745"/>
    <lineage>
        <taxon>Eukaryota</taxon>
        <taxon>Metazoa</taxon>
        <taxon>Spiralia</taxon>
        <taxon>Lophotrochozoa</taxon>
        <taxon>Mesozoa</taxon>
        <taxon>Orthonectida</taxon>
        <taxon>Rhopaluridae</taxon>
        <taxon>Intoshia</taxon>
    </lineage>
</organism>
<dbReference type="Gene3D" id="3.40.50.1240">
    <property type="entry name" value="Phosphoglycerate mutase-like"/>
    <property type="match status" value="1"/>
</dbReference>
<gene>
    <name evidence="11" type="ORF">A3Q56_01881</name>
</gene>
<dbReference type="GO" id="GO:0003341">
    <property type="term" value="P:cilium movement"/>
    <property type="evidence" value="ECO:0007669"/>
    <property type="project" value="TreeGrafter"/>
</dbReference>
<feature type="transmembrane region" description="Helical" evidence="8">
    <location>
        <begin position="3497"/>
        <end position="3521"/>
    </location>
</feature>
<dbReference type="InterPro" id="IPR053879">
    <property type="entry name" value="HYDIN_VesB_CFA65-like_Ig"/>
</dbReference>
<dbReference type="PANTHER" id="PTHR23053">
    <property type="entry name" value="DLEC1 DELETED IN LUNG AND ESOPHAGEAL CANCER 1"/>
    <property type="match status" value="1"/>
</dbReference>
<evidence type="ECO:0000313" key="12">
    <source>
        <dbReference type="Proteomes" id="UP000078046"/>
    </source>
</evidence>
<dbReference type="InterPro" id="IPR000560">
    <property type="entry name" value="His_Pase_clade-2"/>
</dbReference>
<evidence type="ECO:0000256" key="5">
    <source>
        <dbReference type="ARBA" id="ARBA00023273"/>
    </source>
</evidence>
<reference evidence="11 12" key="1">
    <citation type="submission" date="2016-04" db="EMBL/GenBank/DDBJ databases">
        <title>The genome of Intoshia linei affirms orthonectids as highly simplified spiralians.</title>
        <authorList>
            <person name="Mikhailov K.V."/>
            <person name="Slusarev G.S."/>
            <person name="Nikitin M.A."/>
            <person name="Logacheva M.D."/>
            <person name="Penin A."/>
            <person name="Aleoshin V."/>
            <person name="Panchin Y.V."/>
        </authorList>
    </citation>
    <scope>NUCLEOTIDE SEQUENCE [LARGE SCALE GENOMIC DNA]</scope>
    <source>
        <strain evidence="11">Intl2013</strain>
        <tissue evidence="11">Whole animal</tissue>
    </source>
</reference>
<dbReference type="Gene3D" id="2.60.40.10">
    <property type="entry name" value="Immunoglobulins"/>
    <property type="match status" value="10"/>
</dbReference>
<feature type="domain" description="Hydin adenylate kinase-like" evidence="9">
    <location>
        <begin position="1201"/>
        <end position="1378"/>
    </location>
</feature>
<dbReference type="GO" id="GO:0005930">
    <property type="term" value="C:axoneme"/>
    <property type="evidence" value="ECO:0007669"/>
    <property type="project" value="TreeGrafter"/>
</dbReference>
<dbReference type="OrthoDB" id="6281343at2759"/>
<feature type="transmembrane region" description="Helical" evidence="8">
    <location>
        <begin position="20"/>
        <end position="44"/>
    </location>
</feature>
<comment type="subcellular location">
    <subcellularLocation>
        <location evidence="1">Cell projection</location>
        <location evidence="1">Cilium</location>
    </subcellularLocation>
    <subcellularLocation>
        <location evidence="2">Cytoplasm</location>
    </subcellularLocation>
</comment>
<dbReference type="CDD" id="cd07061">
    <property type="entry name" value="HP_HAP_like"/>
    <property type="match status" value="1"/>
</dbReference>
<evidence type="ECO:0000256" key="3">
    <source>
        <dbReference type="ARBA" id="ARBA00022490"/>
    </source>
</evidence>
<feature type="compositionally biased region" description="Basic and acidic residues" evidence="7">
    <location>
        <begin position="1532"/>
        <end position="1545"/>
    </location>
</feature>
<feature type="region of interest" description="Disordered" evidence="7">
    <location>
        <begin position="2857"/>
        <end position="2880"/>
    </location>
</feature>
<dbReference type="Proteomes" id="UP000078046">
    <property type="component" value="Unassembled WGS sequence"/>
</dbReference>
<evidence type="ECO:0000259" key="9">
    <source>
        <dbReference type="Pfam" id="PF17213"/>
    </source>
</evidence>
<dbReference type="EMBL" id="LWCA01000167">
    <property type="protein sequence ID" value="OAF70268.1"/>
    <property type="molecule type" value="Genomic_DNA"/>
</dbReference>
<dbReference type="InterPro" id="IPR033768">
    <property type="entry name" value="Hydin_ADK"/>
</dbReference>
<dbReference type="Gene3D" id="3.40.50.300">
    <property type="entry name" value="P-loop containing nucleotide triphosphate hydrolases"/>
    <property type="match status" value="1"/>
</dbReference>
<evidence type="ECO:0000256" key="7">
    <source>
        <dbReference type="SAM" id="MobiDB-lite"/>
    </source>
</evidence>
<feature type="region of interest" description="Disordered" evidence="7">
    <location>
        <begin position="1480"/>
        <end position="1550"/>
    </location>
</feature>
<keyword evidence="4" id="KW-0969">Cilium</keyword>
<feature type="compositionally biased region" description="Basic and acidic residues" evidence="7">
    <location>
        <begin position="1480"/>
        <end position="1498"/>
    </location>
</feature>
<evidence type="ECO:0000259" key="10">
    <source>
        <dbReference type="Pfam" id="PF22544"/>
    </source>
</evidence>
<keyword evidence="8" id="KW-0812">Transmembrane</keyword>
<keyword evidence="3" id="KW-0963">Cytoplasm</keyword>
<dbReference type="PANTHER" id="PTHR23053:SF0">
    <property type="entry name" value="HYDROCEPHALUS-INDUCING PROTEIN HOMOLOG"/>
    <property type="match status" value="1"/>
</dbReference>
<dbReference type="GO" id="GO:1904158">
    <property type="term" value="P:axonemal central apparatus assembly"/>
    <property type="evidence" value="ECO:0007669"/>
    <property type="project" value="TreeGrafter"/>
</dbReference>
<feature type="domain" description="HYDIN/VesB/CFA65-like Ig-like" evidence="10">
    <location>
        <begin position="547"/>
        <end position="645"/>
    </location>
</feature>
<feature type="coiled-coil region" evidence="6">
    <location>
        <begin position="1808"/>
        <end position="1835"/>
    </location>
</feature>
<protein>
    <submittedName>
        <fullName evidence="11">Uncharacterized protein</fullName>
    </submittedName>
</protein>
<accession>A0A177B7J4</accession>
<keyword evidence="5" id="KW-0966">Cell projection</keyword>
<evidence type="ECO:0000313" key="11">
    <source>
        <dbReference type="EMBL" id="OAF70268.1"/>
    </source>
</evidence>
<dbReference type="Pfam" id="PF22544">
    <property type="entry name" value="HYDIN_VesB_CFA65-like_Ig"/>
    <property type="match status" value="1"/>
</dbReference>
<keyword evidence="8" id="KW-0472">Membrane</keyword>
<keyword evidence="12" id="KW-1185">Reference proteome</keyword>
<evidence type="ECO:0000256" key="1">
    <source>
        <dbReference type="ARBA" id="ARBA00004138"/>
    </source>
</evidence>
<sequence length="3612" mass="411991">MLDILFLLDGFLIQHCDMSVFYFSLFLIIVSVIKCAEIISTIVISRHGDRTSEFFKFKGDAKVWPKGVGEMTQMGKERIYNLGLYIREKYIIKNTLLSRQYIPSEIYVRSSDVDRTIETAYIVGLALYPIETHSNKSASKIHVPVPTHIVPSYQDLVYYRYEDYLTIKFSENPPFSVNLNAVGYGSTIVTTPSLVGEPLDMGSISNQEKIHMTIKVTNKGIRHRSLVWSTQSLNSDTLKRTTKLPIFMMKPLRVELAAGQSSDVILEARRNENAKTVTRLQCHALTTGVGGKMLIIDNKILCEFVDPKLTFSSNIIEYNVLMNYENMTNYYEKSVVITNMCAIDLNCCLTVPVPFYMVNKNNKKLQTMNFDFEKCDQFINHSYEIRIGFNSQYRDDKFSRSTTRYLTIVYSNHIKKEFIKLFATTFYPNLRFNKSTIDFGCVSSNVELNNYLKLSNDSPMDVEFKFFIESTKSNDSELNSNDENFIREEIDVIPKSGTISPNCELDCVVTYNGHKCTKERINLICKVLGGPVYSIPLFASSSYPSYNFSTQKIDLGLIQYQKEVKFELELINTGRVDLNYTQINYSSANEEKEIISLMNNAKYNKLKIEPNKGHVKGGETTKLSVNYTAILPKKFLTKFCIQVGYDDAMIFEITGKAYYLSIKVDLPLYDYENISVEHLKRIALGELKNKALRRLKNADKKCEIIDQLSDCTRESSIISLEKGDYCVLLNDSPASSSCSSEDSNYSYSPEMNIDKSITQFDNNSNNGELPIVQPRKIFISADEIHRRMDYIIINDHAKLSRDSGKVERPRLCDYYLDFEYILLDQQTYKTINIYNHSIEKININIDRGFLINTGFSLDTNKIRDLENDECALLNIYFDSSCVNCSVGHCNATLALNIKNGPQICIQLHVYVTEPELSLSNQVIDFGNTICGHSRMIVTQLRNDKFVSAKWQLIMSNSPHFHTVKTTKITKKTKKKNMAKLVNLNKSNKIKNRQNYFEFMPSNGVLETNEFINIQILFIPTHECIYEERLIISVGNQKLSILCHGVGKEPNIEFSPEILHFGSILPYSPIVEKNFVVKNPCDYPIEIYNLECDKQYIEEEQILRVMKGYDERYMLLLPPREAGEKLPEELLMYYKDKLVDMNIDQMNTLKETISELETTTIEKEKNQYNQLQLTPTVKALARYLNVDLSLEGQVSKNCRGIAVIVHGTQFNYVAKLSKKISHYYHCVACDINNLILDEIRNGKKQYSKKIRSICEAAANQDQSALDIIDSKQVADNLNSYSVPKVLENKSSRIGTISKQNSHNEDALNQNNASVNTELDKNIKSSIDYEITTIKFSHGNDDEVEVIYTPCELPDDLILLVLSNRLAQDDCRNGVVVYGLSNPFCKDVAKMTMIILKALGNRKHIYAITDNFSYSNYMAQVKNIQIEKEAKENEKLLEDERLLNEMSESEYDKLSTERRNHFDSRRLEIKKEKQEKIKIEQERLEKEDMEQKRLEEEMKSNKKGKKRLGAESTTNGKPKGAASSREFKPPVSKQDNRNKDDKDEHMVDSFTVVDSGTDSTELKDEFLTIKDSKVDKSGKISTARKSRMVNKRGTLHNPKDIEEEIKDKRSPKEIKIEQVFKEFSSQYPEFCNVLERWDRSIGSEKLLSPLDKEFQDDNASNLTGNQTLSLKQRKTLKNRESTNDARQKLNQILYEEDDDQNTVKANSEDVLVANHYQVVQRKNSMENSVGIVHLEINRIHNGTLKIWNSVLAELPLFLDIINGLGYGPTGPPLPPPSYFSIVPYPPKRDAPKKSIYFDFIKTQFDEKFRTVNLKSDVYKVQEEIERQEKEKNEASKTSKIEKGSKSSKILYLKKSILNDYKVSTIIDKDKKITKPNIETKLISHETFQPHRWVIPAKSSIEIPMGFRSNLVGQFDSTFNYEIVGTNRLYQLHCRAICTYSTIIRDPRIIFPVKTFSIRSKKDIIVKSFILDKSVYAFGPLLVGKSRERMMEYRYSENYEKLTISNPSKIKKITVKFCFKTDNKFETFTLNPPSMDLQPNENSMLSIWCYPKAPGKYKDTLVICVAENPEPILFDIEAIGTRPEIEIDTKQLHFEKVLLHRKDTKSLILKNLSLLSVDWRLTGLESLGEEFSISQETGTIGPMKIFKLNTFFRATKPINIVKRNIRIEVSDTAGQIGLIQTEIIQVSAEAYDVALDLSFPKGTDGGLDLDAIRVGEEARQICSIKNKGKYELQYSFSFNSTKTCSMKVCKLFSVFPSKGTLAPVDRASQVSITFKSFTEYKIVDEPILKCTVIDPLIQQTIACIPVKVTVCSLFSKYKIVPQNDINFGTIVVGNKKSRKFTIENIGDRFDFRYSIYKKSQLISIPTTIKRNTQIDKKHGKSTISPAIKIDGGKNIDSTQLNVPQINANGGSANAIASLDKNAPEKISSNANASVTQNQNAPHGGTETAVKSALANFNTLAANVQSRLVVGPFIITPAIGVIQPSSSQIITVECAAETTGFWNEELVVDISGRNVEVNEETLIYRLIADAAWPNVDMNNVFNVYEEQQIVESLEIWKRPKTINSLCVYGILENKILFSNVMIGTQRTTRIKLINREMVPCDLSLIIKSTSGNRGGTGGTGSGAATSTGFGRQSALQRVADYYVIEPNKIHIEANSIAYPSIKFTPTSLLTYYGHLEILVDGSSLTGKNKALGVDLMGEGVLPHITIQKPSTLNHDETSIIVFNKLPLFCSQTQKLVLHNDGTMIANVQINVIDTQDQFEIEKGLNNDTSNHKAIKTLNLQINEDEKVEISIVYYAEKFGIIYGQLQICVFDNPYDDIIIQLVGECISSDLIITSIDNYNQNESFDLNHVDFSKPNYIEPRRKKSTQSDNFLDNNAESLQSNQGSQKDKINFVKRGISIKTPTRENEIKFNDISKEREYFKYATLINNSNVIYRWSVNLPDNSGATISISPDIGHILPQSTHYLEITVTFQNEVNEIPISIKMIPISYTKDNVPIWNNLLTHIKWISRVDENTKLTTQRKRLDVIPEPKYTENNEASVSTLILFLCPSFTQQSENLVEIENPTVEDGILGLVDEIFGDNSLQINKHKVIVGKAFLKLMNFSDYITHSRNERLSMGPSLILHNECSFYNKTECMEWNIVGLSKEKIISFIIINPTNHDLNYLVENIDDKNYSDVNNVFLISEKIGSIEANKIKTIHVKCCYNSIGIVESLWQLSIFESDETSFSDHQTNSLVKGDNVVDILMVGNIREPHIAFDQTFINFDDILIGNSISTVVRLVNDEKESLTFAIDEKFINETNEKENVSLNVHPLKGIIENNSSIEFYIDLTIYLADFVNLNIKLMVDGRKYPLTVNIKASGFLQECSLHIINSDQQKTLLRSLPLIEPRNSKNFPKTTHNSSVLGSYINIFEQRMDLNILIVLVVLPMIISYKNPYMDIEYVNETQFFGIPLSFTTHLFRSSRTTLTESFYDAIYLHSLNIYYLIGPIIFPTLLFVYNRIYDLIFSEPLQVNATICFWTNFIIFNLIIPLLIIPINMSYWTNAGHESIAQYIIKYEKHVISTLLIELFLYGFCQDCSNFSNILTTICFQVYILFQTLKPAYNKNFWQTKYINKNTFIKISHITV</sequence>
<feature type="transmembrane region" description="Helical" evidence="8">
    <location>
        <begin position="3467"/>
        <end position="3485"/>
    </location>
</feature>
<comment type="caution">
    <text evidence="11">The sequence shown here is derived from an EMBL/GenBank/DDBJ whole genome shotgun (WGS) entry which is preliminary data.</text>
</comment>
<name>A0A177B7J4_9BILA</name>
<keyword evidence="6" id="KW-0175">Coiled coil</keyword>
<dbReference type="InterPro" id="IPR029033">
    <property type="entry name" value="His_PPase_superfam"/>
</dbReference>
<evidence type="ECO:0000256" key="8">
    <source>
        <dbReference type="SAM" id="Phobius"/>
    </source>
</evidence>
<keyword evidence="8" id="KW-1133">Transmembrane helix</keyword>
<dbReference type="InterPro" id="IPR013783">
    <property type="entry name" value="Ig-like_fold"/>
</dbReference>
<dbReference type="InterPro" id="IPR027417">
    <property type="entry name" value="P-loop_NTPase"/>
</dbReference>
<evidence type="ECO:0000256" key="6">
    <source>
        <dbReference type="SAM" id="Coils"/>
    </source>
</evidence>
<dbReference type="InterPro" id="IPR033305">
    <property type="entry name" value="Hydin-like"/>
</dbReference>
<dbReference type="Pfam" id="PF00328">
    <property type="entry name" value="His_Phos_2"/>
    <property type="match status" value="1"/>
</dbReference>
<evidence type="ECO:0000256" key="2">
    <source>
        <dbReference type="ARBA" id="ARBA00004496"/>
    </source>
</evidence>
<feature type="compositionally biased region" description="Polar residues" evidence="7">
    <location>
        <begin position="2862"/>
        <end position="2880"/>
    </location>
</feature>
<dbReference type="Pfam" id="PF17213">
    <property type="entry name" value="Hydin_ADK"/>
    <property type="match status" value="1"/>
</dbReference>
<feature type="transmembrane region" description="Helical" evidence="8">
    <location>
        <begin position="3403"/>
        <end position="3420"/>
    </location>
</feature>
<dbReference type="SUPFAM" id="SSF53254">
    <property type="entry name" value="Phosphoglycerate mutase-like"/>
    <property type="match status" value="1"/>
</dbReference>
<proteinExistence type="predicted"/>
<evidence type="ECO:0000256" key="4">
    <source>
        <dbReference type="ARBA" id="ARBA00023069"/>
    </source>
</evidence>